<comment type="caution">
    <text evidence="1">The sequence shown here is derived from an EMBL/GenBank/DDBJ whole genome shotgun (WGS) entry which is preliminary data.</text>
</comment>
<sequence length="67" mass="7625">MIADIFFSELTSRNNKSKVCFTIIRKTNKKLNDKTALIKAPVVKYSFGLSNSKTTKLNNKRTTNVEN</sequence>
<organism evidence="1 2">
    <name type="scientific">Flavobacterium cheonanense</name>
    <dbReference type="NCBI Taxonomy" id="706183"/>
    <lineage>
        <taxon>Bacteria</taxon>
        <taxon>Pseudomonadati</taxon>
        <taxon>Bacteroidota</taxon>
        <taxon>Flavobacteriia</taxon>
        <taxon>Flavobacteriales</taxon>
        <taxon>Flavobacteriaceae</taxon>
        <taxon>Flavobacterium</taxon>
    </lineage>
</organism>
<evidence type="ECO:0000313" key="2">
    <source>
        <dbReference type="Proteomes" id="UP001500367"/>
    </source>
</evidence>
<evidence type="ECO:0000313" key="1">
    <source>
        <dbReference type="EMBL" id="GAA4076260.1"/>
    </source>
</evidence>
<reference evidence="2" key="1">
    <citation type="journal article" date="2019" name="Int. J. Syst. Evol. Microbiol.">
        <title>The Global Catalogue of Microorganisms (GCM) 10K type strain sequencing project: providing services to taxonomists for standard genome sequencing and annotation.</title>
        <authorList>
            <consortium name="The Broad Institute Genomics Platform"/>
            <consortium name="The Broad Institute Genome Sequencing Center for Infectious Disease"/>
            <person name="Wu L."/>
            <person name="Ma J."/>
        </authorList>
    </citation>
    <scope>NUCLEOTIDE SEQUENCE [LARGE SCALE GENOMIC DNA]</scope>
    <source>
        <strain evidence="2">JCM 17069</strain>
    </source>
</reference>
<gene>
    <name evidence="1" type="ORF">GCM10022389_22590</name>
</gene>
<keyword evidence="2" id="KW-1185">Reference proteome</keyword>
<proteinExistence type="predicted"/>
<name>A0ABP7VX27_9FLAO</name>
<accession>A0ABP7VX27</accession>
<protein>
    <submittedName>
        <fullName evidence="1">Uncharacterized protein</fullName>
    </submittedName>
</protein>
<dbReference type="Proteomes" id="UP001500367">
    <property type="component" value="Unassembled WGS sequence"/>
</dbReference>
<dbReference type="EMBL" id="BAABCT010000006">
    <property type="protein sequence ID" value="GAA4076260.1"/>
    <property type="molecule type" value="Genomic_DNA"/>
</dbReference>